<keyword evidence="1" id="KW-0812">Transmembrane</keyword>
<keyword evidence="1" id="KW-1133">Transmembrane helix</keyword>
<organism evidence="2 3">
    <name type="scientific">Penicillium angulare</name>
    <dbReference type="NCBI Taxonomy" id="116970"/>
    <lineage>
        <taxon>Eukaryota</taxon>
        <taxon>Fungi</taxon>
        <taxon>Dikarya</taxon>
        <taxon>Ascomycota</taxon>
        <taxon>Pezizomycotina</taxon>
        <taxon>Eurotiomycetes</taxon>
        <taxon>Eurotiomycetidae</taxon>
        <taxon>Eurotiales</taxon>
        <taxon>Aspergillaceae</taxon>
        <taxon>Penicillium</taxon>
    </lineage>
</organism>
<sequence>MASEVEQSIALRFAFSIMWSKIGIVVGQSISGGTWTNVLPRELHHHLPPNLQSETKAIMGSIEKALSYPPGSVGREAIDDAYSHVQRLLTIIGTSMLAFSFLGVLIWRRPW</sequence>
<proteinExistence type="predicted"/>
<evidence type="ECO:0000256" key="1">
    <source>
        <dbReference type="SAM" id="Phobius"/>
    </source>
</evidence>
<feature type="transmembrane region" description="Helical" evidence="1">
    <location>
        <begin position="88"/>
        <end position="107"/>
    </location>
</feature>
<dbReference type="AlphaFoldDB" id="A0A9W9G173"/>
<accession>A0A9W9G173</accession>
<dbReference type="Proteomes" id="UP001149165">
    <property type="component" value="Unassembled WGS sequence"/>
</dbReference>
<comment type="caution">
    <text evidence="2">The sequence shown here is derived from an EMBL/GenBank/DDBJ whole genome shotgun (WGS) entry which is preliminary data.</text>
</comment>
<evidence type="ECO:0000313" key="3">
    <source>
        <dbReference type="Proteomes" id="UP001149165"/>
    </source>
</evidence>
<keyword evidence="3" id="KW-1185">Reference proteome</keyword>
<reference evidence="2" key="2">
    <citation type="journal article" date="2023" name="IMA Fungus">
        <title>Comparative genomic study of the Penicillium genus elucidates a diverse pangenome and 15 lateral gene transfer events.</title>
        <authorList>
            <person name="Petersen C."/>
            <person name="Sorensen T."/>
            <person name="Nielsen M.R."/>
            <person name="Sondergaard T.E."/>
            <person name="Sorensen J.L."/>
            <person name="Fitzpatrick D.A."/>
            <person name="Frisvad J.C."/>
            <person name="Nielsen K.L."/>
        </authorList>
    </citation>
    <scope>NUCLEOTIDE SEQUENCE</scope>
    <source>
        <strain evidence="2">IBT 30069</strain>
    </source>
</reference>
<gene>
    <name evidence="2" type="ORF">N7456_006032</name>
</gene>
<dbReference type="EMBL" id="JAPQKH010000003">
    <property type="protein sequence ID" value="KAJ5109357.1"/>
    <property type="molecule type" value="Genomic_DNA"/>
</dbReference>
<dbReference type="OrthoDB" id="2241241at2759"/>
<protein>
    <submittedName>
        <fullName evidence="2">Siderophore iron transporter</fullName>
    </submittedName>
</protein>
<keyword evidence="1" id="KW-0472">Membrane</keyword>
<name>A0A9W9G173_9EURO</name>
<evidence type="ECO:0000313" key="2">
    <source>
        <dbReference type="EMBL" id="KAJ5109357.1"/>
    </source>
</evidence>
<reference evidence="2" key="1">
    <citation type="submission" date="2022-11" db="EMBL/GenBank/DDBJ databases">
        <authorList>
            <person name="Petersen C."/>
        </authorList>
    </citation>
    <scope>NUCLEOTIDE SEQUENCE</scope>
    <source>
        <strain evidence="2">IBT 30069</strain>
    </source>
</reference>